<dbReference type="InterPro" id="IPR036291">
    <property type="entry name" value="NAD(P)-bd_dom_sf"/>
</dbReference>
<dbReference type="PANTHER" id="PTHR45458:SF1">
    <property type="entry name" value="SHORT CHAIN DEHYDROGENASE"/>
    <property type="match status" value="1"/>
</dbReference>
<dbReference type="Gene3D" id="3.40.50.720">
    <property type="entry name" value="NAD(P)-binding Rossmann-like Domain"/>
    <property type="match status" value="1"/>
</dbReference>
<gene>
    <name evidence="2" type="ORF">DL240_00610</name>
</gene>
<dbReference type="EMBL" id="QHKO01000001">
    <property type="protein sequence ID" value="RAL24745.1"/>
    <property type="molecule type" value="Genomic_DNA"/>
</dbReference>
<sequence>MLYIVTGANRGLGLEFTRQLLARGHRVFATARNLEQAEELRTLASSAPDALQLFTLDIADPTSIAAFAKTCADHTIDVLINNAGILERGGTLGALDYEAIERGFQVNTMGTLRLTEALLPALRRSQGAKIVNLSSKMGSIAENTSGGSYAYRASKAALNMVTRSLALDLAAEGIIAFVVHPGWVLTDMGGPNALIDAQTSISNLLHVIDRAGPETSGTFQEWQGNTIAW</sequence>
<dbReference type="InterPro" id="IPR002347">
    <property type="entry name" value="SDR_fam"/>
</dbReference>
<name>A0A328C8I8_9DELT</name>
<dbReference type="CDD" id="cd05325">
    <property type="entry name" value="carb_red_sniffer_like_SDR_c"/>
    <property type="match status" value="1"/>
</dbReference>
<keyword evidence="3" id="KW-1185">Reference proteome</keyword>
<dbReference type="PRINTS" id="PR00080">
    <property type="entry name" value="SDRFAMILY"/>
</dbReference>
<dbReference type="RefSeq" id="WP_111727917.1">
    <property type="nucleotide sequence ID" value="NZ_QHKO01000001.1"/>
</dbReference>
<comment type="similarity">
    <text evidence="1">Belongs to the short-chain dehydrogenases/reductases (SDR) family.</text>
</comment>
<evidence type="ECO:0000313" key="2">
    <source>
        <dbReference type="EMBL" id="RAL24745.1"/>
    </source>
</evidence>
<evidence type="ECO:0008006" key="4">
    <source>
        <dbReference type="Google" id="ProtNLM"/>
    </source>
</evidence>
<organism evidence="2 3">
    <name type="scientific">Lujinxingia litoralis</name>
    <dbReference type="NCBI Taxonomy" id="2211119"/>
    <lineage>
        <taxon>Bacteria</taxon>
        <taxon>Deltaproteobacteria</taxon>
        <taxon>Bradymonadales</taxon>
        <taxon>Lujinxingiaceae</taxon>
        <taxon>Lujinxingia</taxon>
    </lineage>
</organism>
<evidence type="ECO:0000256" key="1">
    <source>
        <dbReference type="RuleBase" id="RU000363"/>
    </source>
</evidence>
<dbReference type="SUPFAM" id="SSF51735">
    <property type="entry name" value="NAD(P)-binding Rossmann-fold domains"/>
    <property type="match status" value="1"/>
</dbReference>
<dbReference type="PANTHER" id="PTHR45458">
    <property type="entry name" value="SHORT-CHAIN DEHYDROGENASE/REDUCTASE SDR"/>
    <property type="match status" value="1"/>
</dbReference>
<reference evidence="2 3" key="1">
    <citation type="submission" date="2018-05" db="EMBL/GenBank/DDBJ databases">
        <title>Lujinxingia marina gen. nov. sp. nov., a new facultative anaerobic member of the class Deltaproteobacteria, and proposal of Lujinxingaceae fam. nov.</title>
        <authorList>
            <person name="Li C.-M."/>
        </authorList>
    </citation>
    <scope>NUCLEOTIDE SEQUENCE [LARGE SCALE GENOMIC DNA]</scope>
    <source>
        <strain evidence="2 3">B210</strain>
    </source>
</reference>
<evidence type="ECO:0000313" key="3">
    <source>
        <dbReference type="Proteomes" id="UP000249169"/>
    </source>
</evidence>
<accession>A0A328C8I8</accession>
<dbReference type="OrthoDB" id="5334159at2"/>
<dbReference type="InterPro" id="IPR052184">
    <property type="entry name" value="SDR_enzymes"/>
</dbReference>
<protein>
    <recommendedName>
        <fullName evidence="4">Short-chain dehydrogenase</fullName>
    </recommendedName>
</protein>
<dbReference type="Pfam" id="PF00106">
    <property type="entry name" value="adh_short"/>
    <property type="match status" value="1"/>
</dbReference>
<dbReference type="AlphaFoldDB" id="A0A328C8I8"/>
<comment type="caution">
    <text evidence="2">The sequence shown here is derived from an EMBL/GenBank/DDBJ whole genome shotgun (WGS) entry which is preliminary data.</text>
</comment>
<dbReference type="PRINTS" id="PR00081">
    <property type="entry name" value="GDHRDH"/>
</dbReference>
<dbReference type="Proteomes" id="UP000249169">
    <property type="component" value="Unassembled WGS sequence"/>
</dbReference>
<dbReference type="GO" id="GO:0016616">
    <property type="term" value="F:oxidoreductase activity, acting on the CH-OH group of donors, NAD or NADP as acceptor"/>
    <property type="evidence" value="ECO:0007669"/>
    <property type="project" value="TreeGrafter"/>
</dbReference>
<proteinExistence type="inferred from homology"/>